<keyword evidence="2" id="KW-0210">Decarboxylase</keyword>
<dbReference type="GO" id="GO:0070403">
    <property type="term" value="F:NAD+ binding"/>
    <property type="evidence" value="ECO:0007669"/>
    <property type="project" value="InterPro"/>
</dbReference>
<name>A0A2M6W5S9_9BACT</name>
<gene>
    <name evidence="6" type="ORF">COU29_04035</name>
</gene>
<evidence type="ECO:0000313" key="6">
    <source>
        <dbReference type="EMBL" id="PIT88152.1"/>
    </source>
</evidence>
<protein>
    <submittedName>
        <fullName evidence="6">Epimerase</fullName>
    </submittedName>
</protein>
<organism evidence="6 7">
    <name type="scientific">Candidatus Magasanikbacteria bacterium CG10_big_fil_rev_8_21_14_0_10_36_32</name>
    <dbReference type="NCBI Taxonomy" id="1974646"/>
    <lineage>
        <taxon>Bacteria</taxon>
        <taxon>Candidatus Magasanikiibacteriota</taxon>
    </lineage>
</organism>
<keyword evidence="4" id="KW-0456">Lyase</keyword>
<keyword evidence="3" id="KW-0520">NAD</keyword>
<dbReference type="SUPFAM" id="SSF51735">
    <property type="entry name" value="NAD(P)-binding Rossmann-fold domains"/>
    <property type="match status" value="1"/>
</dbReference>
<dbReference type="PANTHER" id="PTHR43078:SF6">
    <property type="entry name" value="UDP-GLUCURONIC ACID DECARBOXYLASE 1"/>
    <property type="match status" value="1"/>
</dbReference>
<sequence>MREVTEFNSHALIDDLNYILIQTKDFWEDLRGKRLFITGGTGFFGSWLLESFAWANEKLNLNASVLVLTRNADDFKKRMPHLADNPAIKFHIGDIRHFDFPEGEFSHIIHAAATSAVATFNKEDPLVKFETIVEGTRRVLDFAVHCHAKKVLLTSSGAVYGKQPSEMTQVSEDYLGAPDSTDINSAWGVSKRSAEFIGVYYAKKYNIEIKIVRCFSFVGPYLPLDIHYAVGNFIRDALTGGPIMINGDGTPHRSYLYAADLMIWLWIILIKGESCRIYNVGSSDDITIADLAEAVADNFPGKIEVKIARPLVSKSPPERYVPSTVRAEKELGLKQIISLKDAIKRTIIYHQKINK</sequence>
<accession>A0A2M6W5S9</accession>
<dbReference type="Gene3D" id="3.40.50.720">
    <property type="entry name" value="NAD(P)-binding Rossmann-like Domain"/>
    <property type="match status" value="1"/>
</dbReference>
<proteinExistence type="predicted"/>
<dbReference type="InterPro" id="IPR001509">
    <property type="entry name" value="Epimerase_deHydtase"/>
</dbReference>
<evidence type="ECO:0000256" key="2">
    <source>
        <dbReference type="ARBA" id="ARBA00022793"/>
    </source>
</evidence>
<dbReference type="GO" id="GO:0042732">
    <property type="term" value="P:D-xylose metabolic process"/>
    <property type="evidence" value="ECO:0007669"/>
    <property type="project" value="InterPro"/>
</dbReference>
<dbReference type="InterPro" id="IPR036291">
    <property type="entry name" value="NAD(P)-bd_dom_sf"/>
</dbReference>
<evidence type="ECO:0000256" key="4">
    <source>
        <dbReference type="ARBA" id="ARBA00023239"/>
    </source>
</evidence>
<evidence type="ECO:0000256" key="1">
    <source>
        <dbReference type="ARBA" id="ARBA00001911"/>
    </source>
</evidence>
<evidence type="ECO:0000313" key="7">
    <source>
        <dbReference type="Proteomes" id="UP000231426"/>
    </source>
</evidence>
<dbReference type="GO" id="GO:0048040">
    <property type="term" value="F:UDP-glucuronate decarboxylase activity"/>
    <property type="evidence" value="ECO:0007669"/>
    <property type="project" value="TreeGrafter"/>
</dbReference>
<dbReference type="Proteomes" id="UP000231426">
    <property type="component" value="Unassembled WGS sequence"/>
</dbReference>
<dbReference type="Pfam" id="PF01370">
    <property type="entry name" value="Epimerase"/>
    <property type="match status" value="1"/>
</dbReference>
<comment type="caution">
    <text evidence="6">The sequence shown here is derived from an EMBL/GenBank/DDBJ whole genome shotgun (WGS) entry which is preliminary data.</text>
</comment>
<dbReference type="AlphaFoldDB" id="A0A2M6W5S9"/>
<dbReference type="EMBL" id="PFBV01000005">
    <property type="protein sequence ID" value="PIT88152.1"/>
    <property type="molecule type" value="Genomic_DNA"/>
</dbReference>
<dbReference type="InterPro" id="IPR044516">
    <property type="entry name" value="UXS-like"/>
</dbReference>
<dbReference type="GO" id="GO:0005737">
    <property type="term" value="C:cytoplasm"/>
    <property type="evidence" value="ECO:0007669"/>
    <property type="project" value="TreeGrafter"/>
</dbReference>
<feature type="domain" description="NAD-dependent epimerase/dehydratase" evidence="5">
    <location>
        <begin position="36"/>
        <end position="281"/>
    </location>
</feature>
<evidence type="ECO:0000259" key="5">
    <source>
        <dbReference type="Pfam" id="PF01370"/>
    </source>
</evidence>
<comment type="cofactor">
    <cofactor evidence="1">
        <name>NAD(+)</name>
        <dbReference type="ChEBI" id="CHEBI:57540"/>
    </cofactor>
</comment>
<reference evidence="7" key="1">
    <citation type="submission" date="2017-09" db="EMBL/GenBank/DDBJ databases">
        <title>Depth-based differentiation of microbial function through sediment-hosted aquifers and enrichment of novel symbionts in the deep terrestrial subsurface.</title>
        <authorList>
            <person name="Probst A.J."/>
            <person name="Ladd B."/>
            <person name="Jarett J.K."/>
            <person name="Geller-Mcgrath D.E."/>
            <person name="Sieber C.M.K."/>
            <person name="Emerson J.B."/>
            <person name="Anantharaman K."/>
            <person name="Thomas B.C."/>
            <person name="Malmstrom R."/>
            <person name="Stieglmeier M."/>
            <person name="Klingl A."/>
            <person name="Woyke T."/>
            <person name="Ryan C.M."/>
            <person name="Banfield J.F."/>
        </authorList>
    </citation>
    <scope>NUCLEOTIDE SEQUENCE [LARGE SCALE GENOMIC DNA]</scope>
</reference>
<dbReference type="PANTHER" id="PTHR43078">
    <property type="entry name" value="UDP-GLUCURONIC ACID DECARBOXYLASE-RELATED"/>
    <property type="match status" value="1"/>
</dbReference>
<evidence type="ECO:0000256" key="3">
    <source>
        <dbReference type="ARBA" id="ARBA00023027"/>
    </source>
</evidence>